<keyword evidence="1" id="KW-0732">Signal</keyword>
<gene>
    <name evidence="2" type="ORF">AAF712_014148</name>
</gene>
<accession>A0ABR2ZCU9</accession>
<proteinExistence type="predicted"/>
<organism evidence="2 3">
    <name type="scientific">Marasmius tenuissimus</name>
    <dbReference type="NCBI Taxonomy" id="585030"/>
    <lineage>
        <taxon>Eukaryota</taxon>
        <taxon>Fungi</taxon>
        <taxon>Dikarya</taxon>
        <taxon>Basidiomycota</taxon>
        <taxon>Agaricomycotina</taxon>
        <taxon>Agaricomycetes</taxon>
        <taxon>Agaricomycetidae</taxon>
        <taxon>Agaricales</taxon>
        <taxon>Marasmiineae</taxon>
        <taxon>Marasmiaceae</taxon>
        <taxon>Marasmius</taxon>
    </lineage>
</organism>
<protein>
    <submittedName>
        <fullName evidence="2">Uncharacterized protein</fullName>
    </submittedName>
</protein>
<dbReference type="Proteomes" id="UP001437256">
    <property type="component" value="Unassembled WGS sequence"/>
</dbReference>
<comment type="caution">
    <text evidence="2">The sequence shown here is derived from an EMBL/GenBank/DDBJ whole genome shotgun (WGS) entry which is preliminary data.</text>
</comment>
<sequence length="136" mass="15279">MRFITFFVVLSITSALAAPFKRDISTFKADIADIDAKLTIIDDTVTDRINSVNQSRDWNLVLLQVFDFDKYATAFEDAVKKATADTQAIAVFSEDDGKLMLKSFREIRNLLSHTLSQLAFKAVSVKSKHDRPCVLS</sequence>
<dbReference type="EMBL" id="JBBXMP010000247">
    <property type="protein sequence ID" value="KAL0059128.1"/>
    <property type="molecule type" value="Genomic_DNA"/>
</dbReference>
<name>A0ABR2ZCU9_9AGAR</name>
<evidence type="ECO:0000313" key="2">
    <source>
        <dbReference type="EMBL" id="KAL0059128.1"/>
    </source>
</evidence>
<reference evidence="2 3" key="1">
    <citation type="submission" date="2024-05" db="EMBL/GenBank/DDBJ databases">
        <title>A draft genome resource for the thread blight pathogen Marasmius tenuissimus strain MS-2.</title>
        <authorList>
            <person name="Yulfo-Soto G.E."/>
            <person name="Baruah I.K."/>
            <person name="Amoako-Attah I."/>
            <person name="Bukari Y."/>
            <person name="Meinhardt L.W."/>
            <person name="Bailey B.A."/>
            <person name="Cohen S.P."/>
        </authorList>
    </citation>
    <scope>NUCLEOTIDE SEQUENCE [LARGE SCALE GENOMIC DNA]</scope>
    <source>
        <strain evidence="2 3">MS-2</strain>
    </source>
</reference>
<evidence type="ECO:0000313" key="3">
    <source>
        <dbReference type="Proteomes" id="UP001437256"/>
    </source>
</evidence>
<feature type="signal peptide" evidence="1">
    <location>
        <begin position="1"/>
        <end position="17"/>
    </location>
</feature>
<evidence type="ECO:0000256" key="1">
    <source>
        <dbReference type="SAM" id="SignalP"/>
    </source>
</evidence>
<keyword evidence="3" id="KW-1185">Reference proteome</keyword>
<feature type="chain" id="PRO_5045991178" evidence="1">
    <location>
        <begin position="18"/>
        <end position="136"/>
    </location>
</feature>